<dbReference type="OrthoDB" id="2376965at2"/>
<gene>
    <name evidence="7" type="ORF">SAMN04488072_101518</name>
</gene>
<name>A0A1I0VMA5_9BACI</name>
<keyword evidence="7" id="KW-0969">Cilium</keyword>
<evidence type="ECO:0000313" key="8">
    <source>
        <dbReference type="Proteomes" id="UP000198642"/>
    </source>
</evidence>
<evidence type="ECO:0000256" key="6">
    <source>
        <dbReference type="SAM" id="Phobius"/>
    </source>
</evidence>
<organism evidence="7 8">
    <name type="scientific">Lentibacillus halodurans</name>
    <dbReference type="NCBI Taxonomy" id="237679"/>
    <lineage>
        <taxon>Bacteria</taxon>
        <taxon>Bacillati</taxon>
        <taxon>Bacillota</taxon>
        <taxon>Bacilli</taxon>
        <taxon>Bacillales</taxon>
        <taxon>Bacillaceae</taxon>
        <taxon>Lentibacillus</taxon>
    </lineage>
</organism>
<evidence type="ECO:0000256" key="3">
    <source>
        <dbReference type="ARBA" id="ARBA00022692"/>
    </source>
</evidence>
<dbReference type="EMBL" id="FOJW01000001">
    <property type="protein sequence ID" value="SFA77431.1"/>
    <property type="molecule type" value="Genomic_DNA"/>
</dbReference>
<keyword evidence="5 6" id="KW-0472">Membrane</keyword>
<dbReference type="RefSeq" id="WP_090233070.1">
    <property type="nucleotide sequence ID" value="NZ_FOJW01000001.1"/>
</dbReference>
<evidence type="ECO:0000256" key="4">
    <source>
        <dbReference type="ARBA" id="ARBA00022989"/>
    </source>
</evidence>
<evidence type="ECO:0000256" key="1">
    <source>
        <dbReference type="ARBA" id="ARBA00004236"/>
    </source>
</evidence>
<dbReference type="InterPro" id="IPR022781">
    <property type="entry name" value="Flagellar_biosynth_FliO"/>
</dbReference>
<evidence type="ECO:0000313" key="7">
    <source>
        <dbReference type="EMBL" id="SFA77431.1"/>
    </source>
</evidence>
<keyword evidence="3 6" id="KW-0812">Transmembrane</keyword>
<dbReference type="GO" id="GO:0016020">
    <property type="term" value="C:membrane"/>
    <property type="evidence" value="ECO:0007669"/>
    <property type="project" value="InterPro"/>
</dbReference>
<sequence length="215" mass="23860">MKLKIMAIIGLIGLWCVIYPNGAAEASMNVKNCIENKDCTETDEAPADTADNQQSETTGSVESGSLWMNLVKMVLALLLVLGLIYTLLKFLNKRSRRFQQIKGLENIGGISVGPNKSVQVVRIGSKVFLVGVGENVELLKEIIDEDTKRALLHRDDAGEHKSAGGLTSFLQQTMTGKSDYDHSNDFKKQFASELEKLKQTRNSLLKSKQKDDHYE</sequence>
<comment type="subcellular location">
    <subcellularLocation>
        <location evidence="1">Cell membrane</location>
    </subcellularLocation>
</comment>
<accession>A0A1I0VMA5</accession>
<reference evidence="7 8" key="1">
    <citation type="submission" date="2016-10" db="EMBL/GenBank/DDBJ databases">
        <authorList>
            <person name="de Groot N.N."/>
        </authorList>
    </citation>
    <scope>NUCLEOTIDE SEQUENCE [LARGE SCALE GENOMIC DNA]</scope>
    <source>
        <strain evidence="7 8">CGMCC 1.3702</strain>
    </source>
</reference>
<keyword evidence="2" id="KW-1003">Cell membrane</keyword>
<dbReference type="Proteomes" id="UP000198642">
    <property type="component" value="Unassembled WGS sequence"/>
</dbReference>
<protein>
    <submittedName>
        <fullName evidence="7">Flagellar protein FliO/FliZ</fullName>
    </submittedName>
</protein>
<dbReference type="GO" id="GO:0044781">
    <property type="term" value="P:bacterial-type flagellum organization"/>
    <property type="evidence" value="ECO:0007669"/>
    <property type="project" value="InterPro"/>
</dbReference>
<dbReference type="Pfam" id="PF04347">
    <property type="entry name" value="FliO"/>
    <property type="match status" value="1"/>
</dbReference>
<evidence type="ECO:0000256" key="2">
    <source>
        <dbReference type="ARBA" id="ARBA00022475"/>
    </source>
</evidence>
<keyword evidence="4 6" id="KW-1133">Transmembrane helix</keyword>
<dbReference type="AlphaFoldDB" id="A0A1I0VMA5"/>
<proteinExistence type="predicted"/>
<keyword evidence="7" id="KW-0966">Cell projection</keyword>
<feature type="transmembrane region" description="Helical" evidence="6">
    <location>
        <begin position="66"/>
        <end position="88"/>
    </location>
</feature>
<keyword evidence="7" id="KW-0282">Flagellum</keyword>
<dbReference type="STRING" id="237679.SAMN04488072_101518"/>
<keyword evidence="8" id="KW-1185">Reference proteome</keyword>
<evidence type="ECO:0000256" key="5">
    <source>
        <dbReference type="ARBA" id="ARBA00023136"/>
    </source>
</evidence>